<feature type="domain" description="Fumarate reductase/succinate dehydrogenase flavoprotein-like C-terminal" evidence="3">
    <location>
        <begin position="24"/>
        <end position="104"/>
    </location>
</feature>
<evidence type="ECO:0000256" key="2">
    <source>
        <dbReference type="ARBA" id="ARBA00022827"/>
    </source>
</evidence>
<dbReference type="EC" id="1.4.3.16" evidence="4"/>
<dbReference type="GO" id="GO:0008734">
    <property type="term" value="F:L-aspartate oxidase activity"/>
    <property type="evidence" value="ECO:0007669"/>
    <property type="project" value="UniProtKB-EC"/>
</dbReference>
<evidence type="ECO:0000256" key="1">
    <source>
        <dbReference type="ARBA" id="ARBA00001974"/>
    </source>
</evidence>
<evidence type="ECO:0000259" key="3">
    <source>
        <dbReference type="Pfam" id="PF02910"/>
    </source>
</evidence>
<proteinExistence type="predicted"/>
<dbReference type="InterPro" id="IPR037099">
    <property type="entry name" value="Fum_R/Succ_DH_flav-like_C_sf"/>
</dbReference>
<dbReference type="InterPro" id="IPR015939">
    <property type="entry name" value="Fum_Rdtase/Succ_DH_flav-like_C"/>
</dbReference>
<protein>
    <submittedName>
        <fullName evidence="4">L-aspartate oxidase</fullName>
        <ecNumber evidence="4">1.4.3.16</ecNumber>
    </submittedName>
</protein>
<dbReference type="InterPro" id="IPR005288">
    <property type="entry name" value="NadB"/>
</dbReference>
<keyword evidence="2" id="KW-0285">Flavoprotein</keyword>
<feature type="non-terminal residue" evidence="4">
    <location>
        <position position="1"/>
    </location>
</feature>
<dbReference type="GO" id="GO:0034628">
    <property type="term" value="P:'de novo' NAD+ biosynthetic process from L-aspartate"/>
    <property type="evidence" value="ECO:0007669"/>
    <property type="project" value="TreeGrafter"/>
</dbReference>
<accession>A0A6J4TQT0</accession>
<dbReference type="PANTHER" id="PTHR42716">
    <property type="entry name" value="L-ASPARTATE OXIDASE"/>
    <property type="match status" value="1"/>
</dbReference>
<reference evidence="4" key="1">
    <citation type="submission" date="2020-02" db="EMBL/GenBank/DDBJ databases">
        <authorList>
            <person name="Meier V. D."/>
        </authorList>
    </citation>
    <scope>NUCLEOTIDE SEQUENCE</scope>
    <source>
        <strain evidence="4">AVDCRST_MAG91</strain>
    </source>
</reference>
<name>A0A6J4TQT0_9SPHN</name>
<gene>
    <name evidence="4" type="ORF">AVDCRST_MAG91-2859</name>
</gene>
<dbReference type="SUPFAM" id="SSF46977">
    <property type="entry name" value="Succinate dehydrogenase/fumarate reductase flavoprotein C-terminal domain"/>
    <property type="match status" value="1"/>
</dbReference>
<keyword evidence="4" id="KW-0560">Oxidoreductase</keyword>
<comment type="cofactor">
    <cofactor evidence="1">
        <name>FAD</name>
        <dbReference type="ChEBI" id="CHEBI:57692"/>
    </cofactor>
</comment>
<organism evidence="4">
    <name type="scientific">uncultured Sphingomonadaceae bacterium</name>
    <dbReference type="NCBI Taxonomy" id="169976"/>
    <lineage>
        <taxon>Bacteria</taxon>
        <taxon>Pseudomonadati</taxon>
        <taxon>Pseudomonadota</taxon>
        <taxon>Alphaproteobacteria</taxon>
        <taxon>Sphingomonadales</taxon>
        <taxon>Sphingomonadaceae</taxon>
        <taxon>environmental samples</taxon>
    </lineage>
</organism>
<dbReference type="Gene3D" id="1.20.58.100">
    <property type="entry name" value="Fumarate reductase/succinate dehydrogenase flavoprotein-like, C-terminal domain"/>
    <property type="match status" value="1"/>
</dbReference>
<dbReference type="FunFam" id="1.20.58.100:FF:000002">
    <property type="entry name" value="L-aspartate oxidase"/>
    <property type="match status" value="1"/>
</dbReference>
<dbReference type="PANTHER" id="PTHR42716:SF2">
    <property type="entry name" value="L-ASPARTATE OXIDASE, CHLOROPLASTIC"/>
    <property type="match status" value="1"/>
</dbReference>
<dbReference type="Pfam" id="PF02910">
    <property type="entry name" value="Succ_DH_flav_C"/>
    <property type="match status" value="1"/>
</dbReference>
<evidence type="ECO:0000313" key="4">
    <source>
        <dbReference type="EMBL" id="CAA9529855.1"/>
    </source>
</evidence>
<keyword evidence="2" id="KW-0274">FAD</keyword>
<dbReference type="EMBL" id="CADCVX010000503">
    <property type="protein sequence ID" value="CAA9529855.1"/>
    <property type="molecule type" value="Genomic_DNA"/>
</dbReference>
<sequence>PVRAWDESRVTHSDEEVVVHHNWREIRRFMWDYVGIVRTTKRLERALNRVNLLRQETEEYYGNFRVTPDLVELRNLVEVSGLIVRSALTRQESRGLHFTLDYPELLPDAVDTVLVPSSAGTSPRRHERLAAGRA</sequence>
<dbReference type="AlphaFoldDB" id="A0A6J4TQT0"/>